<dbReference type="InterPro" id="IPR050131">
    <property type="entry name" value="Peptidase_S8_subtilisin-like"/>
</dbReference>
<feature type="active site" description="Charge relay system" evidence="7 8">
    <location>
        <position position="838"/>
    </location>
</feature>
<evidence type="ECO:0000256" key="3">
    <source>
        <dbReference type="ARBA" id="ARBA00022801"/>
    </source>
</evidence>
<dbReference type="InterPro" id="IPR015500">
    <property type="entry name" value="Peptidase_S8_subtilisin-rel"/>
</dbReference>
<feature type="domain" description="Peptidase S8/S53" evidence="10">
    <location>
        <begin position="194"/>
        <end position="442"/>
    </location>
</feature>
<evidence type="ECO:0000256" key="9">
    <source>
        <dbReference type="SAM" id="SignalP"/>
    </source>
</evidence>
<dbReference type="InterPro" id="IPR036852">
    <property type="entry name" value="Peptidase_S8/S53_dom_sf"/>
</dbReference>
<reference evidence="11 12" key="1">
    <citation type="journal article" date="2021" name="Genome Biol.">
        <title>AFLAP: assembly-free linkage analysis pipeline using k-mers from genome sequencing data.</title>
        <authorList>
            <person name="Fletcher K."/>
            <person name="Zhang L."/>
            <person name="Gil J."/>
            <person name="Han R."/>
            <person name="Cavanaugh K."/>
            <person name="Michelmore R."/>
        </authorList>
    </citation>
    <scope>NUCLEOTIDE SEQUENCE [LARGE SCALE GENOMIC DNA]</scope>
    <source>
        <strain evidence="11 12">SF5</strain>
    </source>
</reference>
<proteinExistence type="inferred from homology"/>
<keyword evidence="9" id="KW-0732">Signal</keyword>
<dbReference type="PANTHER" id="PTHR43806">
    <property type="entry name" value="PEPTIDASE S8"/>
    <property type="match status" value="1"/>
</dbReference>
<dbReference type="Pfam" id="PF00082">
    <property type="entry name" value="Peptidase_S8"/>
    <property type="match status" value="2"/>
</dbReference>
<evidence type="ECO:0000256" key="8">
    <source>
        <dbReference type="PROSITE-ProRule" id="PRU01240"/>
    </source>
</evidence>
<evidence type="ECO:0000259" key="10">
    <source>
        <dbReference type="Pfam" id="PF00082"/>
    </source>
</evidence>
<dbReference type="GeneID" id="94348547"/>
<evidence type="ECO:0000256" key="7">
    <source>
        <dbReference type="PIRSR" id="PIRSR615500-1"/>
    </source>
</evidence>
<dbReference type="PROSITE" id="PS00138">
    <property type="entry name" value="SUBTILASE_SER"/>
    <property type="match status" value="2"/>
</dbReference>
<dbReference type="GO" id="GO:0004252">
    <property type="term" value="F:serine-type endopeptidase activity"/>
    <property type="evidence" value="ECO:0007669"/>
    <property type="project" value="UniProtKB-UniRule"/>
</dbReference>
<sequence length="1083" mass="113750">MVRPGCLSFILVTAILLFIASGAPTGLVSNLVGTVTTVTPRVVSSLIKVVSKLIDPRRVIIIMNKDTKPIITAAANTSTDVWTEAERVENIRNIVKALKKHARLTQGPVTQVLDAAGTPYKSNWISNTIEVLDCPPDLVQEVVDLTTVKEVIYDAILTLDTIESTNASTKSNTPVGWGPTKINAPEVWATNNIGQNVVVGNIDSGVRGSHEALVKNFVGPHGWYDPRQKTAKPFDDSGHGTHTMGSIAGGNGVGVAPGAKWMACKGCGDKSCAMSLLIDCAQFMLCPTDTNGKNCDPTKAPHIVNNSWGASQGSTYFQASLDAWEAARIIPVFSAGNMGRQGCSSIAYPGESPKVFTIGATDSSDALAPFSSLGPAINGRVKPDFSAPGNDILSAWKGSDADYNTISGTSMAAPHVVGTIALALSARPGLSFQAMKTILEGSMIQNLPSAGLTCGGTPNTVFPNNHKPLSPFEVPLITMKLLSTLVFAAAPTAYSTAEFSVSSCTSEASRTSINHLSFIEHVIFKSSGGAIFQNVQMVTAAEFNSDDPSQFFMQNASSKHTFTCSFAYDESNVPACESARVSSDFLDSSPSDALSAGTPVSDFEGGDATEAPDKILISDGSTPTGLVSNLVGTVTTVTPRVVSSLIKVVSKLIDPRRVIIIMNKDTKPIITAAANTSTDVWTEAERVENIRNIVKALKKHARLTQGPVTQVLDAAGTPYKSNWISNTIEVLDCPPDLVQEVVDLTTVKEVIYDAILTLDTIESTNASTKSNTPVGWGPTKINAPEVWATNNIGQNVVVGNIDSGVRGSHEALVKNFVGPHGWYDPRQKTAKPFDDSGHGTHTMGSIAGGNGVGVAPGAKWMACKGCGDKSCAMSLLIDCAQFMLCPTDTNGKNCDPTKAPHIVNNSWGASQGSTYFQASLDAWEAARIIPVFSAGNMGRQGCSSIAYPGESPKVFTIGATDSSDALAPFSSLGPAINGRVKPDFSAPGNDILSAWKGSDADYNTISGTSMAAPHVVGTIALALSARPGLSFQAMKTILEGSMIQNLPSAGLTCGGTPNTVFPNNQYGHGRIDAQKVVKAALAF</sequence>
<evidence type="ECO:0000313" key="12">
    <source>
        <dbReference type="Proteomes" id="UP000294530"/>
    </source>
</evidence>
<organism evidence="11 12">
    <name type="scientific">Bremia lactucae</name>
    <name type="common">Lettuce downy mildew</name>
    <dbReference type="NCBI Taxonomy" id="4779"/>
    <lineage>
        <taxon>Eukaryota</taxon>
        <taxon>Sar</taxon>
        <taxon>Stramenopiles</taxon>
        <taxon>Oomycota</taxon>
        <taxon>Peronosporomycetes</taxon>
        <taxon>Peronosporales</taxon>
        <taxon>Peronosporaceae</taxon>
        <taxon>Bremia</taxon>
    </lineage>
</organism>
<evidence type="ECO:0000256" key="2">
    <source>
        <dbReference type="ARBA" id="ARBA00022670"/>
    </source>
</evidence>
<gene>
    <name evidence="11" type="ORF">CCR75_004790</name>
</gene>
<feature type="active site" description="Charge relay system" evidence="7 8">
    <location>
        <position position="1009"/>
    </location>
</feature>
<evidence type="ECO:0000313" key="11">
    <source>
        <dbReference type="EMBL" id="TDH66428.1"/>
    </source>
</evidence>
<comment type="similarity">
    <text evidence="1 8">Belongs to the peptidase S8 family.</text>
</comment>
<dbReference type="PROSITE" id="PS51892">
    <property type="entry name" value="SUBTILASE"/>
    <property type="match status" value="2"/>
</dbReference>
<dbReference type="Gene3D" id="3.40.50.200">
    <property type="entry name" value="Peptidase S8/S53 domain"/>
    <property type="match status" value="2"/>
</dbReference>
<dbReference type="GO" id="GO:0006508">
    <property type="term" value="P:proteolysis"/>
    <property type="evidence" value="ECO:0007669"/>
    <property type="project" value="UniProtKB-KW"/>
</dbReference>
<dbReference type="OrthoDB" id="1911066at2759"/>
<dbReference type="InterPro" id="IPR023828">
    <property type="entry name" value="Peptidase_S8_Ser-AS"/>
</dbReference>
<dbReference type="EMBL" id="SHOA02000018">
    <property type="protein sequence ID" value="TDH66428.1"/>
    <property type="molecule type" value="Genomic_DNA"/>
</dbReference>
<keyword evidence="3 8" id="KW-0378">Hydrolase</keyword>
<comment type="caution">
    <text evidence="11">The sequence shown here is derived from an EMBL/GenBank/DDBJ whole genome shotgun (WGS) entry which is preliminary data.</text>
</comment>
<dbReference type="Proteomes" id="UP000294530">
    <property type="component" value="Unassembled WGS sequence"/>
</dbReference>
<feature type="active site" description="Charge relay system" evidence="7 8">
    <location>
        <position position="802"/>
    </location>
</feature>
<dbReference type="InterPro" id="IPR000209">
    <property type="entry name" value="Peptidase_S8/S53_dom"/>
</dbReference>
<dbReference type="SUPFAM" id="SSF52743">
    <property type="entry name" value="Subtilisin-like"/>
    <property type="match status" value="2"/>
</dbReference>
<feature type="active site" description="Charge relay system" evidence="8">
    <location>
        <position position="410"/>
    </location>
</feature>
<evidence type="ECO:0000256" key="5">
    <source>
        <dbReference type="ARBA" id="ARBA00023529"/>
    </source>
</evidence>
<dbReference type="AlphaFoldDB" id="A0A976FGZ0"/>
<feature type="signal peptide" evidence="9">
    <location>
        <begin position="1"/>
        <end position="22"/>
    </location>
</feature>
<dbReference type="RefSeq" id="XP_067815927.1">
    <property type="nucleotide sequence ID" value="XM_067962876.1"/>
</dbReference>
<feature type="chain" id="PRO_5036963266" description="subtilisin" evidence="9">
    <location>
        <begin position="23"/>
        <end position="1083"/>
    </location>
</feature>
<name>A0A976FGZ0_BRELC</name>
<dbReference type="KEGG" id="blac:94348547"/>
<accession>A0A976FGZ0</accession>
<dbReference type="PRINTS" id="PR00723">
    <property type="entry name" value="SUBTILISIN"/>
</dbReference>
<dbReference type="PANTHER" id="PTHR43806:SF67">
    <property type="entry name" value="EGF-LIKE DOMAIN-CONTAINING PROTEIN"/>
    <property type="match status" value="1"/>
</dbReference>
<evidence type="ECO:0000256" key="6">
    <source>
        <dbReference type="ARBA" id="ARBA00023619"/>
    </source>
</evidence>
<feature type="domain" description="Peptidase S8/S53" evidence="10">
    <location>
        <begin position="793"/>
        <end position="1052"/>
    </location>
</feature>
<protein>
    <recommendedName>
        <fullName evidence="6">subtilisin</fullName>
        <ecNumber evidence="6">3.4.21.62</ecNumber>
    </recommendedName>
</protein>
<feature type="active site" description="Charge relay system" evidence="8">
    <location>
        <position position="203"/>
    </location>
</feature>
<keyword evidence="2 8" id="KW-0645">Protease</keyword>
<feature type="active site" description="Charge relay system" evidence="8">
    <location>
        <position position="239"/>
    </location>
</feature>
<dbReference type="EC" id="3.4.21.62" evidence="6"/>
<keyword evidence="4 8" id="KW-0720">Serine protease</keyword>
<evidence type="ECO:0000256" key="4">
    <source>
        <dbReference type="ARBA" id="ARBA00022825"/>
    </source>
</evidence>
<evidence type="ECO:0000256" key="1">
    <source>
        <dbReference type="ARBA" id="ARBA00011073"/>
    </source>
</evidence>
<keyword evidence="12" id="KW-1185">Reference proteome</keyword>
<comment type="catalytic activity">
    <reaction evidence="5">
        <text>Hydrolysis of proteins with broad specificity for peptide bonds, and a preference for a large uncharged residue in P1. Hydrolyzes peptide amides.</text>
        <dbReference type="EC" id="3.4.21.62"/>
    </reaction>
</comment>